<dbReference type="Proteomes" id="UP000008291">
    <property type="component" value="Chromosome"/>
</dbReference>
<dbReference type="KEGG" id="tbd:Tbd_2550"/>
<dbReference type="RefSeq" id="WP_011313062.1">
    <property type="nucleotide sequence ID" value="NC_007404.1"/>
</dbReference>
<accession>Q3SFV3</accession>
<organism evidence="2 3">
    <name type="scientific">Thiobacillus denitrificans (strain ATCC 25259 / T1)</name>
    <dbReference type="NCBI Taxonomy" id="292415"/>
    <lineage>
        <taxon>Bacteria</taxon>
        <taxon>Pseudomonadati</taxon>
        <taxon>Pseudomonadota</taxon>
        <taxon>Betaproteobacteria</taxon>
        <taxon>Nitrosomonadales</taxon>
        <taxon>Thiobacillaceae</taxon>
        <taxon>Thiobacillus</taxon>
    </lineage>
</organism>
<dbReference type="STRING" id="292415.Tbd_2550"/>
<reference evidence="2 3" key="1">
    <citation type="journal article" date="2006" name="J. Bacteriol.">
        <title>The genome sequence of the obligately chemolithoautotrophic, facultatively anaerobic bacterium Thiobacillus denitrificans.</title>
        <authorList>
            <person name="Beller H.R."/>
            <person name="Chain P.S."/>
            <person name="Letain T.E."/>
            <person name="Chakicherla A."/>
            <person name="Larimer F.W."/>
            <person name="Richardson P.M."/>
            <person name="Coleman M.A."/>
            <person name="Wood A.P."/>
            <person name="Kelly D.P."/>
        </authorList>
    </citation>
    <scope>NUCLEOTIDE SEQUENCE [LARGE SCALE GENOMIC DNA]</scope>
    <source>
        <strain evidence="2 3">ATCC 25259</strain>
    </source>
</reference>
<dbReference type="GO" id="GO:0006935">
    <property type="term" value="P:chemotaxis"/>
    <property type="evidence" value="ECO:0007669"/>
    <property type="project" value="InterPro"/>
</dbReference>
<evidence type="ECO:0000259" key="1">
    <source>
        <dbReference type="PROSITE" id="PS50851"/>
    </source>
</evidence>
<dbReference type="AlphaFoldDB" id="Q3SFV3"/>
<dbReference type="SUPFAM" id="SSF50341">
    <property type="entry name" value="CheW-like"/>
    <property type="match status" value="1"/>
</dbReference>
<evidence type="ECO:0000313" key="2">
    <source>
        <dbReference type="EMBL" id="AAZ98503.1"/>
    </source>
</evidence>
<feature type="domain" description="CheW-like" evidence="1">
    <location>
        <begin position="27"/>
        <end position="165"/>
    </location>
</feature>
<evidence type="ECO:0000313" key="3">
    <source>
        <dbReference type="Proteomes" id="UP000008291"/>
    </source>
</evidence>
<proteinExistence type="predicted"/>
<dbReference type="InterPro" id="IPR002545">
    <property type="entry name" value="CheW-lke_dom"/>
</dbReference>
<dbReference type="PROSITE" id="PS50851">
    <property type="entry name" value="CHEW"/>
    <property type="match status" value="1"/>
</dbReference>
<gene>
    <name evidence="2" type="ordered locus">Tbd_2550</name>
</gene>
<dbReference type="GO" id="GO:0007165">
    <property type="term" value="P:signal transduction"/>
    <property type="evidence" value="ECO:0007669"/>
    <property type="project" value="InterPro"/>
</dbReference>
<dbReference type="Pfam" id="PF01584">
    <property type="entry name" value="CheW"/>
    <property type="match status" value="1"/>
</dbReference>
<keyword evidence="3" id="KW-1185">Reference proteome</keyword>
<sequence>MAKKFNLREFQTALSQQLQAAASRDNTGSRLGFRAGDVNWLVALSDTEEVIPVPPVVRVPGARRWFRGVTNIRGNLFAVSDLSDFMGQGVTPEHGDCRLLIPHHSFGVNAALLVQGTLGLKNVGRYQARGERTATHPWVAREYVDEGGGAWCDIDVAQLLGNPEFLMVEAQVGN</sequence>
<protein>
    <submittedName>
        <fullName evidence="2">Twitching motility protein PilI</fullName>
    </submittedName>
</protein>
<dbReference type="OrthoDB" id="5298045at2"/>
<dbReference type="EMBL" id="CP000116">
    <property type="protein sequence ID" value="AAZ98503.1"/>
    <property type="molecule type" value="Genomic_DNA"/>
</dbReference>
<dbReference type="Gene3D" id="2.40.50.180">
    <property type="entry name" value="CheA-289, Domain 4"/>
    <property type="match status" value="1"/>
</dbReference>
<dbReference type="HOGENOM" id="CLU_048995_6_1_4"/>
<dbReference type="eggNOG" id="COG0835">
    <property type="taxonomic scope" value="Bacteria"/>
</dbReference>
<name>Q3SFV3_THIDA</name>
<dbReference type="InterPro" id="IPR036061">
    <property type="entry name" value="CheW-like_dom_sf"/>
</dbReference>